<dbReference type="InterPro" id="IPR036188">
    <property type="entry name" value="FAD/NAD-bd_sf"/>
</dbReference>
<dbReference type="EMBL" id="UYWX01004231">
    <property type="protein sequence ID" value="VDM24758.1"/>
    <property type="molecule type" value="Genomic_DNA"/>
</dbReference>
<dbReference type="WBParaSite" id="TTAC_0000437901-mRNA-1">
    <property type="protein sequence ID" value="TTAC_0000437901-mRNA-1"/>
    <property type="gene ID" value="TTAC_0000437901"/>
</dbReference>
<protein>
    <submittedName>
        <fullName evidence="6">Amino_oxidase domain-containing protein</fullName>
    </submittedName>
</protein>
<dbReference type="GO" id="GO:0050660">
    <property type="term" value="F:flavin adenine dinucleotide binding"/>
    <property type="evidence" value="ECO:0007669"/>
    <property type="project" value="TreeGrafter"/>
</dbReference>
<dbReference type="Proteomes" id="UP000274429">
    <property type="component" value="Unassembled WGS sequence"/>
</dbReference>
<dbReference type="SUPFAM" id="SSF51905">
    <property type="entry name" value="FAD/NAD(P)-binding domain"/>
    <property type="match status" value="1"/>
</dbReference>
<dbReference type="PRINTS" id="PR00419">
    <property type="entry name" value="ADXRDTASE"/>
</dbReference>
<dbReference type="STRING" id="6205.A0A0R3WUD9"/>
<reference evidence="6" key="1">
    <citation type="submission" date="2017-02" db="UniProtKB">
        <authorList>
            <consortium name="WormBaseParasite"/>
        </authorList>
    </citation>
    <scope>IDENTIFICATION</scope>
</reference>
<evidence type="ECO:0000313" key="5">
    <source>
        <dbReference type="Proteomes" id="UP000274429"/>
    </source>
</evidence>
<evidence type="ECO:0000256" key="2">
    <source>
        <dbReference type="ARBA" id="ARBA00023002"/>
    </source>
</evidence>
<evidence type="ECO:0000259" key="3">
    <source>
        <dbReference type="Pfam" id="PF01593"/>
    </source>
</evidence>
<gene>
    <name evidence="4" type="ORF">TTAC_LOCUS4363</name>
</gene>
<evidence type="ECO:0000313" key="4">
    <source>
        <dbReference type="EMBL" id="VDM24758.1"/>
    </source>
</evidence>
<dbReference type="Pfam" id="PF01593">
    <property type="entry name" value="Amino_oxidase"/>
    <property type="match status" value="1"/>
</dbReference>
<dbReference type="PANTHER" id="PTHR10742:SF386">
    <property type="entry name" value="LYSINE-SPECIFIC HISTONE DEMETHYLASE 1A"/>
    <property type="match status" value="1"/>
</dbReference>
<dbReference type="GO" id="GO:0003682">
    <property type="term" value="F:chromatin binding"/>
    <property type="evidence" value="ECO:0007669"/>
    <property type="project" value="TreeGrafter"/>
</dbReference>
<keyword evidence="5" id="KW-1185">Reference proteome</keyword>
<sequence>MWMEDPTVQVTTDRLMGYLVSSSNDQAVFCMHSAGLTDPPLTKDDDSPITSNWSSPVARQNLERLAYLAILFLERYGYINIGAFKQLAAPLTRAVKPASTDLTARRSADKHTANVTAPLKVIICGAGAAGLIAARQLTYFGAQVTVFEARDRIGGRIWTYKQGNQFADLGAMIITGMSGNPSTILAKQGGLMLVPINPCCTLYTSSGRPVSQEKDARIEKEFNRILATAGHIAVKDPENSAGKSLGQVIEDLIRFQEHRITPLKISHRNLVSILLRRKAKILNE</sequence>
<dbReference type="GO" id="GO:0006338">
    <property type="term" value="P:chromatin remodeling"/>
    <property type="evidence" value="ECO:0007669"/>
    <property type="project" value="TreeGrafter"/>
</dbReference>
<dbReference type="GO" id="GO:0016491">
    <property type="term" value="F:oxidoreductase activity"/>
    <property type="evidence" value="ECO:0007669"/>
    <property type="project" value="UniProtKB-KW"/>
</dbReference>
<dbReference type="InterPro" id="IPR050281">
    <property type="entry name" value="Flavin_monoamine_oxidase"/>
</dbReference>
<keyword evidence="2" id="KW-0560">Oxidoreductase</keyword>
<dbReference type="InterPro" id="IPR002937">
    <property type="entry name" value="Amino_oxidase"/>
</dbReference>
<evidence type="ECO:0000313" key="6">
    <source>
        <dbReference type="WBParaSite" id="TTAC_0000437901-mRNA-1"/>
    </source>
</evidence>
<dbReference type="PANTHER" id="PTHR10742">
    <property type="entry name" value="FLAVIN MONOAMINE OXIDASE"/>
    <property type="match status" value="1"/>
</dbReference>
<dbReference type="AlphaFoldDB" id="A0A0R3WUD9"/>
<reference evidence="4 5" key="2">
    <citation type="submission" date="2018-11" db="EMBL/GenBank/DDBJ databases">
        <authorList>
            <consortium name="Pathogen Informatics"/>
        </authorList>
    </citation>
    <scope>NUCLEOTIDE SEQUENCE [LARGE SCALE GENOMIC DNA]</scope>
</reference>
<comment type="similarity">
    <text evidence="1">Belongs to the flavin monoamine oxidase family.</text>
</comment>
<dbReference type="Gene3D" id="3.50.50.60">
    <property type="entry name" value="FAD/NAD(P)-binding domain"/>
    <property type="match status" value="1"/>
</dbReference>
<accession>A0A0R3WUD9</accession>
<proteinExistence type="inferred from homology"/>
<organism evidence="6">
    <name type="scientific">Hydatigena taeniaeformis</name>
    <name type="common">Feline tapeworm</name>
    <name type="synonym">Taenia taeniaeformis</name>
    <dbReference type="NCBI Taxonomy" id="6205"/>
    <lineage>
        <taxon>Eukaryota</taxon>
        <taxon>Metazoa</taxon>
        <taxon>Spiralia</taxon>
        <taxon>Lophotrochozoa</taxon>
        <taxon>Platyhelminthes</taxon>
        <taxon>Cestoda</taxon>
        <taxon>Eucestoda</taxon>
        <taxon>Cyclophyllidea</taxon>
        <taxon>Taeniidae</taxon>
        <taxon>Hydatigera</taxon>
    </lineage>
</organism>
<dbReference type="OrthoDB" id="9982100at2759"/>
<evidence type="ECO:0000256" key="1">
    <source>
        <dbReference type="ARBA" id="ARBA00005995"/>
    </source>
</evidence>
<feature type="domain" description="Amine oxidase" evidence="3">
    <location>
        <begin position="129"/>
        <end position="256"/>
    </location>
</feature>
<name>A0A0R3WUD9_HYDTA</name>